<evidence type="ECO:0000259" key="4">
    <source>
        <dbReference type="Pfam" id="PF00291"/>
    </source>
</evidence>
<dbReference type="InterPro" id="IPR001926">
    <property type="entry name" value="TrpB-like_PALP"/>
</dbReference>
<proteinExistence type="predicted"/>
<dbReference type="InterPro" id="IPR036052">
    <property type="entry name" value="TrpB-like_PALP_sf"/>
</dbReference>
<dbReference type="Proteomes" id="UP001209746">
    <property type="component" value="Unassembled WGS sequence"/>
</dbReference>
<evidence type="ECO:0000313" key="8">
    <source>
        <dbReference type="Proteomes" id="UP001209746"/>
    </source>
</evidence>
<reference evidence="6" key="1">
    <citation type="submission" date="2023-02" db="EMBL/GenBank/DDBJ databases">
        <title>Enrichment on poylsaccharides allowed isolation of novel metabolic and taxonomic groups of Haloarchaea.</title>
        <authorList>
            <person name="Sorokin D.Y."/>
            <person name="Elcheninov A.G."/>
            <person name="Khizhniak T.V."/>
            <person name="Kolganova T.V."/>
            <person name="Kublanov I.V."/>
        </authorList>
    </citation>
    <scope>NUCLEOTIDE SEQUENCE</scope>
    <source>
        <strain evidence="5 7">HArc-curdl5-1</strain>
        <strain evidence="6">HArc-curdl7</strain>
    </source>
</reference>
<evidence type="ECO:0000313" key="6">
    <source>
        <dbReference type="EMBL" id="MCU4726517.1"/>
    </source>
</evidence>
<dbReference type="Proteomes" id="UP001208186">
    <property type="component" value="Unassembled WGS sequence"/>
</dbReference>
<dbReference type="GO" id="GO:0009097">
    <property type="term" value="P:isoleucine biosynthetic process"/>
    <property type="evidence" value="ECO:0007669"/>
    <property type="project" value="TreeGrafter"/>
</dbReference>
<gene>
    <name evidence="6" type="ORF">OB914_06005</name>
    <name evidence="5" type="ORF">OB916_09885</name>
</gene>
<accession>A0AAE3IAI3</accession>
<keyword evidence="2" id="KW-0663">Pyridoxal phosphate</keyword>
<dbReference type="AlphaFoldDB" id="A0AAE3IAI3"/>
<dbReference type="GO" id="GO:0006567">
    <property type="term" value="P:L-threonine catabolic process"/>
    <property type="evidence" value="ECO:0007669"/>
    <property type="project" value="TreeGrafter"/>
</dbReference>
<dbReference type="GO" id="GO:0004795">
    <property type="term" value="F:threonine synthase activity"/>
    <property type="evidence" value="ECO:0007669"/>
    <property type="project" value="UniProtKB-EC"/>
</dbReference>
<evidence type="ECO:0000256" key="3">
    <source>
        <dbReference type="ARBA" id="ARBA00023239"/>
    </source>
</evidence>
<dbReference type="Pfam" id="PF00291">
    <property type="entry name" value="PALP"/>
    <property type="match status" value="1"/>
</dbReference>
<evidence type="ECO:0000313" key="5">
    <source>
        <dbReference type="EMBL" id="MCU4718370.1"/>
    </source>
</evidence>
<dbReference type="PANTHER" id="PTHR48078:SF6">
    <property type="entry name" value="L-THREONINE DEHYDRATASE CATABOLIC TDCB"/>
    <property type="match status" value="1"/>
</dbReference>
<dbReference type="EC" id="4.2.3.1" evidence="6"/>
<comment type="caution">
    <text evidence="6">The sequence shown here is derived from an EMBL/GenBank/DDBJ whole genome shotgun (WGS) entry which is preliminary data.</text>
</comment>
<dbReference type="CDD" id="cd01563">
    <property type="entry name" value="Thr-synth_1"/>
    <property type="match status" value="1"/>
</dbReference>
<evidence type="ECO:0000256" key="2">
    <source>
        <dbReference type="ARBA" id="ARBA00022898"/>
    </source>
</evidence>
<feature type="domain" description="Tryptophan synthase beta chain-like PALP" evidence="4">
    <location>
        <begin position="75"/>
        <end position="376"/>
    </location>
</feature>
<dbReference type="InterPro" id="IPR050147">
    <property type="entry name" value="Ser/Thr_Dehydratase"/>
</dbReference>
<dbReference type="EMBL" id="JAOPKC010000010">
    <property type="protein sequence ID" value="MCU4718370.1"/>
    <property type="molecule type" value="Genomic_DNA"/>
</dbReference>
<keyword evidence="7" id="KW-1185">Reference proteome</keyword>
<comment type="cofactor">
    <cofactor evidence="1">
        <name>pyridoxal 5'-phosphate</name>
        <dbReference type="ChEBI" id="CHEBI:597326"/>
    </cofactor>
</comment>
<evidence type="ECO:0000313" key="7">
    <source>
        <dbReference type="Proteomes" id="UP001208186"/>
    </source>
</evidence>
<sequence length="396" mass="41093">METTAACSGLRCTDCGATHELDAATHRCPGCGGVLELTYDYSVLDLDPVGLRARPFDGLGRYAELLPFPRETLVTIGEGTTPLVGASDWAERLGVERVLLKDEGANPTGSIADRGATLAVTAAKRHGAATVALPSTGNAAQAVSAYAARAGLDVEAFVPSRAIFDAKAMINVHGGEMSVVGGRLADAIDAFEEAVADEQWYSLAAFETPYRQDGVKTIGYEIAEQLDWRAPDHVVYPTGNGVGFVGLARAVRELRELGWIDTAPTIHAVQPEGCAPIVEAFEDGHAKHEPVEYPDTICGGLEVADPPASRLMLDAVRESDGSAVATPDAAILEAAADVAQSAGVEVGTAGGAAASGALELAERGVFGDSETVVIVNPAAGNKESDVLRSHLMSKGM</sequence>
<dbReference type="GO" id="GO:0003941">
    <property type="term" value="F:L-serine ammonia-lyase activity"/>
    <property type="evidence" value="ECO:0007669"/>
    <property type="project" value="TreeGrafter"/>
</dbReference>
<name>A0AAE3IAI3_9EURY</name>
<keyword evidence="3 6" id="KW-0456">Lyase</keyword>
<dbReference type="RefSeq" id="WP_315909126.1">
    <property type="nucleotide sequence ID" value="NZ_JAOPKC010000010.1"/>
</dbReference>
<dbReference type="GO" id="GO:0006565">
    <property type="term" value="P:L-serine catabolic process"/>
    <property type="evidence" value="ECO:0007669"/>
    <property type="project" value="TreeGrafter"/>
</dbReference>
<dbReference type="GO" id="GO:0004794">
    <property type="term" value="F:threonine deaminase activity"/>
    <property type="evidence" value="ECO:0007669"/>
    <property type="project" value="TreeGrafter"/>
</dbReference>
<dbReference type="NCBIfam" id="NF006050">
    <property type="entry name" value="PRK08197.1"/>
    <property type="match status" value="1"/>
</dbReference>
<dbReference type="PANTHER" id="PTHR48078">
    <property type="entry name" value="THREONINE DEHYDRATASE, MITOCHONDRIAL-RELATED"/>
    <property type="match status" value="1"/>
</dbReference>
<dbReference type="SUPFAM" id="SSF53686">
    <property type="entry name" value="Tryptophan synthase beta subunit-like PLP-dependent enzymes"/>
    <property type="match status" value="1"/>
</dbReference>
<dbReference type="EMBL" id="JAOPKD010000003">
    <property type="protein sequence ID" value="MCU4726517.1"/>
    <property type="molecule type" value="Genomic_DNA"/>
</dbReference>
<protein>
    <submittedName>
        <fullName evidence="6">Threonine synthase</fullName>
        <ecNumber evidence="6">4.2.3.1</ecNumber>
    </submittedName>
</protein>
<evidence type="ECO:0000256" key="1">
    <source>
        <dbReference type="ARBA" id="ARBA00001933"/>
    </source>
</evidence>
<dbReference type="Gene3D" id="3.40.50.1100">
    <property type="match status" value="2"/>
</dbReference>
<organism evidence="6 8">
    <name type="scientific">Halapricum hydrolyticum</name>
    <dbReference type="NCBI Taxonomy" id="2979991"/>
    <lineage>
        <taxon>Archaea</taxon>
        <taxon>Methanobacteriati</taxon>
        <taxon>Methanobacteriota</taxon>
        <taxon>Stenosarchaea group</taxon>
        <taxon>Halobacteria</taxon>
        <taxon>Halobacteriales</taxon>
        <taxon>Haloarculaceae</taxon>
        <taxon>Halapricum</taxon>
    </lineage>
</organism>